<keyword evidence="3" id="KW-0812">Transmembrane</keyword>
<evidence type="ECO:0000256" key="2">
    <source>
        <dbReference type="SAM" id="MobiDB-lite"/>
    </source>
</evidence>
<keyword evidence="3" id="KW-1133">Transmembrane helix</keyword>
<protein>
    <submittedName>
        <fullName evidence="4">Uncharacterized protein</fullName>
    </submittedName>
</protein>
<dbReference type="AlphaFoldDB" id="A0A6S6SJ72"/>
<reference evidence="4" key="1">
    <citation type="submission" date="2020-01" db="EMBL/GenBank/DDBJ databases">
        <authorList>
            <person name="Meier V. D."/>
            <person name="Meier V D."/>
        </authorList>
    </citation>
    <scope>NUCLEOTIDE SEQUENCE</scope>
    <source>
        <strain evidence="4">HLG_WM_MAG_08</strain>
    </source>
</reference>
<proteinExistence type="predicted"/>
<evidence type="ECO:0000313" key="4">
    <source>
        <dbReference type="EMBL" id="CAA6805066.1"/>
    </source>
</evidence>
<name>A0A6S6SJ72_9GAMM</name>
<evidence type="ECO:0000256" key="3">
    <source>
        <dbReference type="SAM" id="Phobius"/>
    </source>
</evidence>
<feature type="coiled-coil region" evidence="1">
    <location>
        <begin position="67"/>
        <end position="101"/>
    </location>
</feature>
<accession>A0A6S6SJ72</accession>
<organism evidence="4">
    <name type="scientific">uncultured Thiotrichaceae bacterium</name>
    <dbReference type="NCBI Taxonomy" id="298394"/>
    <lineage>
        <taxon>Bacteria</taxon>
        <taxon>Pseudomonadati</taxon>
        <taxon>Pseudomonadota</taxon>
        <taxon>Gammaproteobacteria</taxon>
        <taxon>Thiotrichales</taxon>
        <taxon>Thiotrichaceae</taxon>
        <taxon>environmental samples</taxon>
    </lineage>
</organism>
<keyword evidence="1" id="KW-0175">Coiled coil</keyword>
<feature type="transmembrane region" description="Helical" evidence="3">
    <location>
        <begin position="12"/>
        <end position="30"/>
    </location>
</feature>
<dbReference type="EMBL" id="CACVAV010000080">
    <property type="protein sequence ID" value="CAA6805066.1"/>
    <property type="molecule type" value="Genomic_DNA"/>
</dbReference>
<feature type="region of interest" description="Disordered" evidence="2">
    <location>
        <begin position="345"/>
        <end position="369"/>
    </location>
</feature>
<gene>
    <name evidence="4" type="ORF">HELGO_WM31161</name>
</gene>
<sequence>MLNLLDYINPIDILIIILSIIAVFGATLLLRPQVEHRDTFRIRKILKKAEQDRKSIAQILSNIQHGAKDTETLSKQLKVQLEQIKKDNETSQSRAESAELTINKAKSSEQELRQISTTLGERIQHIQTYWNDQLEDTTGNVKQIKSRLNQGLVQIDEGLSRLREQEKMAQGFTQKLLQHQKEHLASQQKNTVVSGNVHTQLENILKESTSSLDVILKHQQQVNSLFNSYAGNIRKLEQQANEQFTEAFQSTDVFREEMTSGLQESRETLEKIRQYEVQSNQMHERIKEQFNQVDPLKVERLSETVDLTDEMCVNLQQGLENARALLSTLEAKTAEVIDASEKKVAPINQKTSHDADGHPRNLFSLRANR</sequence>
<keyword evidence="3" id="KW-0472">Membrane</keyword>
<evidence type="ECO:0000256" key="1">
    <source>
        <dbReference type="SAM" id="Coils"/>
    </source>
</evidence>